<dbReference type="Pfam" id="PF02854">
    <property type="entry name" value="MIF4G"/>
    <property type="match status" value="1"/>
</dbReference>
<dbReference type="InterPro" id="IPR016024">
    <property type="entry name" value="ARM-type_fold"/>
</dbReference>
<dbReference type="PANTHER" id="PTHR23253">
    <property type="entry name" value="EUKARYOTIC TRANSLATION INITIATION FACTOR 4 GAMMA"/>
    <property type="match status" value="1"/>
</dbReference>
<keyword evidence="3" id="KW-1185">Reference proteome</keyword>
<dbReference type="GO" id="GO:0003743">
    <property type="term" value="F:translation initiation factor activity"/>
    <property type="evidence" value="ECO:0007669"/>
    <property type="project" value="TreeGrafter"/>
</dbReference>
<evidence type="ECO:0000259" key="1">
    <source>
        <dbReference type="Pfam" id="PF02854"/>
    </source>
</evidence>
<accession>A0A9Q1FR38</accession>
<name>A0A9Q1FR38_SYNKA</name>
<dbReference type="Proteomes" id="UP001152622">
    <property type="component" value="Chromosome 4"/>
</dbReference>
<dbReference type="OrthoDB" id="10071175at2759"/>
<gene>
    <name evidence="2" type="ORF">SKAU_G00133740</name>
</gene>
<dbReference type="AlphaFoldDB" id="A0A9Q1FR38"/>
<sequence>MLPAVSSPTSPYVQEEESLHMKVELGAKVIAQHRQAVGTMKFLRELFKLNMVQDVVILGCVGTYPDTQSEECLCCLISTTGTVLDYENIKPQMVGYFSQLMQILKEGKTTSQVRFMLQDVMDLRQVIMEGLGNRSPRLSLSQ</sequence>
<feature type="domain" description="MIF4G" evidence="1">
    <location>
        <begin position="32"/>
        <end position="125"/>
    </location>
</feature>
<reference evidence="2" key="1">
    <citation type="journal article" date="2023" name="Science">
        <title>Genome structures resolve the early diversification of teleost fishes.</title>
        <authorList>
            <person name="Parey E."/>
            <person name="Louis A."/>
            <person name="Montfort J."/>
            <person name="Bouchez O."/>
            <person name="Roques C."/>
            <person name="Iampietro C."/>
            <person name="Lluch J."/>
            <person name="Castinel A."/>
            <person name="Donnadieu C."/>
            <person name="Desvignes T."/>
            <person name="Floi Bucao C."/>
            <person name="Jouanno E."/>
            <person name="Wen M."/>
            <person name="Mejri S."/>
            <person name="Dirks R."/>
            <person name="Jansen H."/>
            <person name="Henkel C."/>
            <person name="Chen W.J."/>
            <person name="Zahm M."/>
            <person name="Cabau C."/>
            <person name="Klopp C."/>
            <person name="Thompson A.W."/>
            <person name="Robinson-Rechavi M."/>
            <person name="Braasch I."/>
            <person name="Lecointre G."/>
            <person name="Bobe J."/>
            <person name="Postlethwait J.H."/>
            <person name="Berthelot C."/>
            <person name="Roest Crollius H."/>
            <person name="Guiguen Y."/>
        </authorList>
    </citation>
    <scope>NUCLEOTIDE SEQUENCE</scope>
    <source>
        <strain evidence="2">WJC10195</strain>
    </source>
</reference>
<proteinExistence type="predicted"/>
<dbReference type="GO" id="GO:0016281">
    <property type="term" value="C:eukaryotic translation initiation factor 4F complex"/>
    <property type="evidence" value="ECO:0007669"/>
    <property type="project" value="TreeGrafter"/>
</dbReference>
<dbReference type="EMBL" id="JAINUF010000004">
    <property type="protein sequence ID" value="KAJ8364543.1"/>
    <property type="molecule type" value="Genomic_DNA"/>
</dbReference>
<dbReference type="PANTHER" id="PTHR23253:SF10">
    <property type="entry name" value="EUKARYOTIC TRANSLATION INITIATION FACTOR 4 GAMMA 1"/>
    <property type="match status" value="1"/>
</dbReference>
<dbReference type="Gene3D" id="1.25.40.180">
    <property type="match status" value="1"/>
</dbReference>
<dbReference type="InterPro" id="IPR003890">
    <property type="entry name" value="MIF4G-like_typ-3"/>
</dbReference>
<comment type="caution">
    <text evidence="2">The sequence shown here is derived from an EMBL/GenBank/DDBJ whole genome shotgun (WGS) entry which is preliminary data.</text>
</comment>
<protein>
    <recommendedName>
        <fullName evidence="1">MIF4G domain-containing protein</fullName>
    </recommendedName>
</protein>
<dbReference type="GO" id="GO:0003729">
    <property type="term" value="F:mRNA binding"/>
    <property type="evidence" value="ECO:0007669"/>
    <property type="project" value="TreeGrafter"/>
</dbReference>
<evidence type="ECO:0000313" key="2">
    <source>
        <dbReference type="EMBL" id="KAJ8364543.1"/>
    </source>
</evidence>
<dbReference type="SUPFAM" id="SSF48371">
    <property type="entry name" value="ARM repeat"/>
    <property type="match status" value="1"/>
</dbReference>
<organism evidence="2 3">
    <name type="scientific">Synaphobranchus kaupii</name>
    <name type="common">Kaup's arrowtooth eel</name>
    <dbReference type="NCBI Taxonomy" id="118154"/>
    <lineage>
        <taxon>Eukaryota</taxon>
        <taxon>Metazoa</taxon>
        <taxon>Chordata</taxon>
        <taxon>Craniata</taxon>
        <taxon>Vertebrata</taxon>
        <taxon>Euteleostomi</taxon>
        <taxon>Actinopterygii</taxon>
        <taxon>Neopterygii</taxon>
        <taxon>Teleostei</taxon>
        <taxon>Anguilliformes</taxon>
        <taxon>Synaphobranchidae</taxon>
        <taxon>Synaphobranchus</taxon>
    </lineage>
</organism>
<evidence type="ECO:0000313" key="3">
    <source>
        <dbReference type="Proteomes" id="UP001152622"/>
    </source>
</evidence>